<evidence type="ECO:0000313" key="2">
    <source>
        <dbReference type="EMBL" id="KAA8591190.1"/>
    </source>
</evidence>
<proteinExistence type="predicted"/>
<accession>A0A5J5DD33</accession>
<name>A0A5J5DD33_9PERO</name>
<reference evidence="2 3" key="1">
    <citation type="submission" date="2019-08" db="EMBL/GenBank/DDBJ databases">
        <title>A chromosome-level genome assembly, high-density linkage maps, and genome scans reveal the genomic architecture of hybrid incompatibilities underlying speciation via character displacement in darters (Percidae: Etheostominae).</title>
        <authorList>
            <person name="Moran R.L."/>
            <person name="Catchen J.M."/>
            <person name="Fuller R.C."/>
        </authorList>
    </citation>
    <scope>NUCLEOTIDE SEQUENCE [LARGE SCALE GENOMIC DNA]</scope>
    <source>
        <strain evidence="2">EspeVRDwgs_2016</strain>
        <tissue evidence="2">Muscle</tissue>
    </source>
</reference>
<evidence type="ECO:0000313" key="3">
    <source>
        <dbReference type="Proteomes" id="UP000327493"/>
    </source>
</evidence>
<feature type="region of interest" description="Disordered" evidence="1">
    <location>
        <begin position="56"/>
        <end position="78"/>
    </location>
</feature>
<gene>
    <name evidence="2" type="ORF">FQN60_002133</name>
</gene>
<dbReference type="Proteomes" id="UP000327493">
    <property type="component" value="Chromosome 7"/>
</dbReference>
<comment type="caution">
    <text evidence="2">The sequence shown here is derived from an EMBL/GenBank/DDBJ whole genome shotgun (WGS) entry which is preliminary data.</text>
</comment>
<dbReference type="EMBL" id="VOFY01000007">
    <property type="protein sequence ID" value="KAA8591190.1"/>
    <property type="molecule type" value="Genomic_DNA"/>
</dbReference>
<evidence type="ECO:0000256" key="1">
    <source>
        <dbReference type="SAM" id="MobiDB-lite"/>
    </source>
</evidence>
<protein>
    <submittedName>
        <fullName evidence="2">Uncharacterized protein</fullName>
    </submittedName>
</protein>
<dbReference type="AlphaFoldDB" id="A0A5J5DD33"/>
<sequence>MLRTEPPPFPYWRISATERDRSSHPRFRLLDRTSNRSSETISLSTKLTERALVHGGDDPMAHEQERKRQDNTHTHIERERGMKEKKMFGTAVESSQNDDGGGDYGAMAGRSVGIWEMTTTLMMNTNRNRALTWSCSAEALEDVSFFFFFGMSVPFPPQPTVTQDNAARADLCLCVTRVQSGRVGWAGSSGWATGRAGDGAAWGGRQRGMEGRKDGSKGARKVKRSN</sequence>
<organism evidence="2 3">
    <name type="scientific">Etheostoma spectabile</name>
    <name type="common">orangethroat darter</name>
    <dbReference type="NCBI Taxonomy" id="54343"/>
    <lineage>
        <taxon>Eukaryota</taxon>
        <taxon>Metazoa</taxon>
        <taxon>Chordata</taxon>
        <taxon>Craniata</taxon>
        <taxon>Vertebrata</taxon>
        <taxon>Euteleostomi</taxon>
        <taxon>Actinopterygii</taxon>
        <taxon>Neopterygii</taxon>
        <taxon>Teleostei</taxon>
        <taxon>Neoteleostei</taxon>
        <taxon>Acanthomorphata</taxon>
        <taxon>Eupercaria</taxon>
        <taxon>Perciformes</taxon>
        <taxon>Percoidei</taxon>
        <taxon>Percidae</taxon>
        <taxon>Etheostomatinae</taxon>
        <taxon>Etheostoma</taxon>
    </lineage>
</organism>
<keyword evidence="3" id="KW-1185">Reference proteome</keyword>
<feature type="compositionally biased region" description="Gly residues" evidence="1">
    <location>
        <begin position="196"/>
        <end position="206"/>
    </location>
</feature>
<feature type="compositionally biased region" description="Basic and acidic residues" evidence="1">
    <location>
        <begin position="207"/>
        <end position="217"/>
    </location>
</feature>
<feature type="region of interest" description="Disordered" evidence="1">
    <location>
        <begin position="189"/>
        <end position="226"/>
    </location>
</feature>